<comment type="subcellular location">
    <subcellularLocation>
        <location evidence="1 15">Cytoplasm</location>
    </subcellularLocation>
</comment>
<dbReference type="SUPFAM" id="SSF56672">
    <property type="entry name" value="DNA/RNA polymerases"/>
    <property type="match status" value="1"/>
</dbReference>
<comment type="subunit">
    <text evidence="15">Monomer.</text>
</comment>
<protein>
    <recommendedName>
        <fullName evidence="15">DNA polymerase IV</fullName>
        <shortName evidence="15">Pol IV</shortName>
        <ecNumber evidence="15">2.7.7.7</ecNumber>
    </recommendedName>
</protein>
<feature type="binding site" evidence="15">
    <location>
        <position position="10"/>
    </location>
    <ligand>
        <name>Mg(2+)</name>
        <dbReference type="ChEBI" id="CHEBI:18420"/>
    </ligand>
</feature>
<comment type="function">
    <text evidence="15">Poorly processive, error-prone DNA polymerase involved in untargeted mutagenesis. Copies undamaged DNA at stalled replication forks, which arise in vivo from mismatched or misaligned primer ends. These misaligned primers can be extended by PolIV. Exhibits no 3'-5' exonuclease (proofreading) activity. May be involved in translesional synthesis, in conjunction with the beta clamp from PolIII.</text>
</comment>
<dbReference type="InterPro" id="IPR053848">
    <property type="entry name" value="IMS_HHH_1"/>
</dbReference>
<dbReference type="GO" id="GO:0003684">
    <property type="term" value="F:damaged DNA binding"/>
    <property type="evidence" value="ECO:0007669"/>
    <property type="project" value="InterPro"/>
</dbReference>
<dbReference type="FunFam" id="3.40.1170.60:FF:000001">
    <property type="entry name" value="DNA polymerase IV"/>
    <property type="match status" value="1"/>
</dbReference>
<keyword evidence="10 15" id="KW-0460">Magnesium</keyword>
<dbReference type="InterPro" id="IPR036775">
    <property type="entry name" value="DNA_pol_Y-fam_lit_finger_sf"/>
</dbReference>
<evidence type="ECO:0000256" key="3">
    <source>
        <dbReference type="ARBA" id="ARBA00022457"/>
    </source>
</evidence>
<comment type="similarity">
    <text evidence="2 15">Belongs to the DNA polymerase type-Y family.</text>
</comment>
<dbReference type="Gene3D" id="3.40.1170.60">
    <property type="match status" value="1"/>
</dbReference>
<evidence type="ECO:0000256" key="2">
    <source>
        <dbReference type="ARBA" id="ARBA00010945"/>
    </source>
</evidence>
<dbReference type="GO" id="GO:0009432">
    <property type="term" value="P:SOS response"/>
    <property type="evidence" value="ECO:0007669"/>
    <property type="project" value="TreeGrafter"/>
</dbReference>
<dbReference type="InterPro" id="IPR022880">
    <property type="entry name" value="DNApol_IV"/>
</dbReference>
<evidence type="ECO:0000256" key="11">
    <source>
        <dbReference type="ARBA" id="ARBA00022932"/>
    </source>
</evidence>
<sequence length="345" mass="38480">MSVRRVLHVDCDCFFAAVEMHDNPQWRDIPLAVGGDPNGRGVIATCNYPARAFGVRSAMPSALALRMCPSLLLVPGRMVRYRQVSDQIMSILRQYARLFEQVSVDEAYLEPHSGVDAAWLAQQIRAEVRARTGLTVSVGVAPNRFLAKVASDWNKPDGLMVLSEDQIPAFMHSLAVGRIPGVGPRFQERLQADGISTCGQLLEFSLASLVHQYGRMGAALYERARGRDDRPLQEKRERKSVSVERTFQRDLWGVEACLAQLPGLWSRWCERIEHSGWQGTGLQPFVKVRFSDFTSTTVASVHEDANCEGFARLIRQAMERSPQGVRLMGIGARQVRINPAQGSLF</sequence>
<dbReference type="InterPro" id="IPR043502">
    <property type="entry name" value="DNA/RNA_pol_sf"/>
</dbReference>
<keyword evidence="7 15" id="KW-0235">DNA replication</keyword>
<dbReference type="CDD" id="cd03586">
    <property type="entry name" value="PolY_Pol_IV_kappa"/>
    <property type="match status" value="1"/>
</dbReference>
<keyword evidence="3 15" id="KW-0515">Mutator protein</keyword>
<dbReference type="GO" id="GO:0000287">
    <property type="term" value="F:magnesium ion binding"/>
    <property type="evidence" value="ECO:0007669"/>
    <property type="project" value="UniProtKB-UniRule"/>
</dbReference>
<evidence type="ECO:0000256" key="1">
    <source>
        <dbReference type="ARBA" id="ARBA00004496"/>
    </source>
</evidence>
<evidence type="ECO:0000256" key="15">
    <source>
        <dbReference type="HAMAP-Rule" id="MF_01113"/>
    </source>
</evidence>
<evidence type="ECO:0000256" key="13">
    <source>
        <dbReference type="ARBA" id="ARBA00023204"/>
    </source>
</evidence>
<name>A0A9X3EKB8_9GAMM</name>
<keyword evidence="12 15" id="KW-0238">DNA-binding</keyword>
<dbReference type="Pfam" id="PF11799">
    <property type="entry name" value="IMS_C"/>
    <property type="match status" value="1"/>
</dbReference>
<keyword evidence="9 15" id="KW-0227">DNA damage</keyword>
<keyword evidence="13 15" id="KW-0234">DNA repair</keyword>
<dbReference type="GO" id="GO:0006281">
    <property type="term" value="P:DNA repair"/>
    <property type="evidence" value="ECO:0007669"/>
    <property type="project" value="UniProtKB-UniRule"/>
</dbReference>
<dbReference type="EC" id="2.7.7.7" evidence="15"/>
<feature type="site" description="Substrate discrimination" evidence="15">
    <location>
        <position position="15"/>
    </location>
</feature>
<dbReference type="Gene3D" id="3.30.1490.100">
    <property type="entry name" value="DNA polymerase, Y-family, little finger domain"/>
    <property type="match status" value="1"/>
</dbReference>
<dbReference type="Pfam" id="PF00817">
    <property type="entry name" value="IMS"/>
    <property type="match status" value="1"/>
</dbReference>
<dbReference type="PANTHER" id="PTHR11076:SF33">
    <property type="entry name" value="DNA POLYMERASE KAPPA"/>
    <property type="match status" value="1"/>
</dbReference>
<evidence type="ECO:0000256" key="7">
    <source>
        <dbReference type="ARBA" id="ARBA00022705"/>
    </source>
</evidence>
<feature type="domain" description="UmuC" evidence="16">
    <location>
        <begin position="6"/>
        <end position="183"/>
    </location>
</feature>
<dbReference type="GO" id="GO:0006261">
    <property type="term" value="P:DNA-templated DNA replication"/>
    <property type="evidence" value="ECO:0007669"/>
    <property type="project" value="UniProtKB-UniRule"/>
</dbReference>
<reference evidence="17" key="1">
    <citation type="submission" date="2022-11" db="EMBL/GenBank/DDBJ databases">
        <title>Parathalassolutuus dongxingensis gen. nov., sp. nov., a novel member of family Oceanospirillaceae isolated from a coastal shrimp pond in Guangxi, China.</title>
        <authorList>
            <person name="Chen H."/>
        </authorList>
    </citation>
    <scope>NUCLEOTIDE SEQUENCE</scope>
    <source>
        <strain evidence="17">G-43</strain>
    </source>
</reference>
<comment type="caution">
    <text evidence="17">The sequence shown here is derived from an EMBL/GenBank/DDBJ whole genome shotgun (WGS) entry which is preliminary data.</text>
</comment>
<dbReference type="GO" id="GO:0005829">
    <property type="term" value="C:cytosol"/>
    <property type="evidence" value="ECO:0007669"/>
    <property type="project" value="TreeGrafter"/>
</dbReference>
<evidence type="ECO:0000256" key="14">
    <source>
        <dbReference type="ARBA" id="ARBA00049244"/>
    </source>
</evidence>
<dbReference type="Gene3D" id="1.10.150.20">
    <property type="entry name" value="5' to 3' exonuclease, C-terminal subdomain"/>
    <property type="match status" value="1"/>
</dbReference>
<keyword evidence="11 15" id="KW-0239">DNA-directed DNA polymerase</keyword>
<dbReference type="InterPro" id="IPR043128">
    <property type="entry name" value="Rev_trsase/Diguanyl_cyclase"/>
</dbReference>
<evidence type="ECO:0000259" key="16">
    <source>
        <dbReference type="PROSITE" id="PS50173"/>
    </source>
</evidence>
<evidence type="ECO:0000256" key="5">
    <source>
        <dbReference type="ARBA" id="ARBA00022679"/>
    </source>
</evidence>
<feature type="binding site" evidence="15">
    <location>
        <position position="105"/>
    </location>
    <ligand>
        <name>Mg(2+)</name>
        <dbReference type="ChEBI" id="CHEBI:18420"/>
    </ligand>
</feature>
<evidence type="ECO:0000256" key="9">
    <source>
        <dbReference type="ARBA" id="ARBA00022763"/>
    </source>
</evidence>
<dbReference type="SUPFAM" id="SSF100879">
    <property type="entry name" value="Lesion bypass DNA polymerase (Y-family), little finger domain"/>
    <property type="match status" value="1"/>
</dbReference>
<keyword evidence="5 15" id="KW-0808">Transferase</keyword>
<evidence type="ECO:0000256" key="8">
    <source>
        <dbReference type="ARBA" id="ARBA00022723"/>
    </source>
</evidence>
<evidence type="ECO:0000256" key="6">
    <source>
        <dbReference type="ARBA" id="ARBA00022695"/>
    </source>
</evidence>
<keyword evidence="18" id="KW-1185">Reference proteome</keyword>
<proteinExistence type="inferred from homology"/>
<evidence type="ECO:0000256" key="12">
    <source>
        <dbReference type="ARBA" id="ARBA00023125"/>
    </source>
</evidence>
<dbReference type="InterPro" id="IPR001126">
    <property type="entry name" value="UmuC"/>
</dbReference>
<keyword evidence="8 15" id="KW-0479">Metal-binding</keyword>
<dbReference type="GO" id="GO:0003887">
    <property type="term" value="F:DNA-directed DNA polymerase activity"/>
    <property type="evidence" value="ECO:0007669"/>
    <property type="project" value="UniProtKB-UniRule"/>
</dbReference>
<evidence type="ECO:0000313" key="18">
    <source>
        <dbReference type="Proteomes" id="UP001150830"/>
    </source>
</evidence>
<evidence type="ECO:0000256" key="10">
    <source>
        <dbReference type="ARBA" id="ARBA00022842"/>
    </source>
</evidence>
<keyword evidence="6 15" id="KW-0548">Nucleotidyltransferase</keyword>
<dbReference type="AlphaFoldDB" id="A0A9X3EKB8"/>
<dbReference type="PANTHER" id="PTHR11076">
    <property type="entry name" value="DNA REPAIR POLYMERASE UMUC / TRANSFERASE FAMILY MEMBER"/>
    <property type="match status" value="1"/>
</dbReference>
<feature type="active site" evidence="15">
    <location>
        <position position="106"/>
    </location>
</feature>
<dbReference type="Proteomes" id="UP001150830">
    <property type="component" value="Unassembled WGS sequence"/>
</dbReference>
<comment type="cofactor">
    <cofactor evidence="15">
        <name>Mg(2+)</name>
        <dbReference type="ChEBI" id="CHEBI:18420"/>
    </cofactor>
    <text evidence="15">Binds 2 magnesium ions per subunit.</text>
</comment>
<dbReference type="HAMAP" id="MF_01113">
    <property type="entry name" value="DNApol_IV"/>
    <property type="match status" value="1"/>
</dbReference>
<dbReference type="InterPro" id="IPR050116">
    <property type="entry name" value="DNA_polymerase-Y"/>
</dbReference>
<evidence type="ECO:0000256" key="4">
    <source>
        <dbReference type="ARBA" id="ARBA00022490"/>
    </source>
</evidence>
<dbReference type="RefSeq" id="WP_283172446.1">
    <property type="nucleotide sequence ID" value="NZ_JAPNOA010000016.1"/>
</dbReference>
<comment type="catalytic activity">
    <reaction evidence="14 15">
        <text>DNA(n) + a 2'-deoxyribonucleoside 5'-triphosphate = DNA(n+1) + diphosphate</text>
        <dbReference type="Rhea" id="RHEA:22508"/>
        <dbReference type="Rhea" id="RHEA-COMP:17339"/>
        <dbReference type="Rhea" id="RHEA-COMP:17340"/>
        <dbReference type="ChEBI" id="CHEBI:33019"/>
        <dbReference type="ChEBI" id="CHEBI:61560"/>
        <dbReference type="ChEBI" id="CHEBI:173112"/>
        <dbReference type="EC" id="2.7.7.7"/>
    </reaction>
</comment>
<accession>A0A9X3EKB8</accession>
<dbReference type="PROSITE" id="PS50173">
    <property type="entry name" value="UMUC"/>
    <property type="match status" value="1"/>
</dbReference>
<dbReference type="Gene3D" id="3.30.70.270">
    <property type="match status" value="1"/>
</dbReference>
<dbReference type="NCBIfam" id="NF002677">
    <property type="entry name" value="PRK02406.1"/>
    <property type="match status" value="1"/>
</dbReference>
<evidence type="ECO:0000313" key="17">
    <source>
        <dbReference type="EMBL" id="MCY0964228.1"/>
    </source>
</evidence>
<keyword evidence="4 15" id="KW-0963">Cytoplasm</keyword>
<dbReference type="EMBL" id="JAPNOA010000016">
    <property type="protein sequence ID" value="MCY0964228.1"/>
    <property type="molecule type" value="Genomic_DNA"/>
</dbReference>
<gene>
    <name evidence="15 17" type="primary">dinB</name>
    <name evidence="17" type="ORF">OUO13_03445</name>
</gene>
<dbReference type="GO" id="GO:0042276">
    <property type="term" value="P:error-prone translesion synthesis"/>
    <property type="evidence" value="ECO:0007669"/>
    <property type="project" value="TreeGrafter"/>
</dbReference>
<dbReference type="Pfam" id="PF21999">
    <property type="entry name" value="IMS_HHH_1"/>
    <property type="match status" value="1"/>
</dbReference>
<dbReference type="InterPro" id="IPR017961">
    <property type="entry name" value="DNA_pol_Y-fam_little_finger"/>
</dbReference>
<organism evidence="17 18">
    <name type="scientific">Parathalassolituus penaei</name>
    <dbReference type="NCBI Taxonomy" id="2997323"/>
    <lineage>
        <taxon>Bacteria</taxon>
        <taxon>Pseudomonadati</taxon>
        <taxon>Pseudomonadota</taxon>
        <taxon>Gammaproteobacteria</taxon>
        <taxon>Oceanospirillales</taxon>
        <taxon>Oceanospirillaceae</taxon>
        <taxon>Parathalassolituus</taxon>
    </lineage>
</organism>